<dbReference type="eggNOG" id="COG0329">
    <property type="taxonomic scope" value="Bacteria"/>
</dbReference>
<comment type="catalytic activity">
    <reaction evidence="11 12">
        <text>L-aspartate 4-semialdehyde + pyruvate = (2S,4S)-4-hydroxy-2,3,4,5-tetrahydrodipicolinate + H2O + H(+)</text>
        <dbReference type="Rhea" id="RHEA:34171"/>
        <dbReference type="ChEBI" id="CHEBI:15361"/>
        <dbReference type="ChEBI" id="CHEBI:15377"/>
        <dbReference type="ChEBI" id="CHEBI:15378"/>
        <dbReference type="ChEBI" id="CHEBI:67139"/>
        <dbReference type="ChEBI" id="CHEBI:537519"/>
        <dbReference type="EC" id="4.3.3.7"/>
    </reaction>
</comment>
<dbReference type="EC" id="4.3.3.7" evidence="4 12"/>
<dbReference type="HAMAP" id="MF_00418">
    <property type="entry name" value="DapA"/>
    <property type="match status" value="1"/>
</dbReference>
<accession>A0A1H6Z5N8</accession>
<feature type="site" description="Part of a proton relay during catalysis" evidence="12">
    <location>
        <position position="113"/>
    </location>
</feature>
<evidence type="ECO:0000313" key="17">
    <source>
        <dbReference type="Proteomes" id="UP000183315"/>
    </source>
</evidence>
<comment type="caution">
    <text evidence="12">Was originally thought to be a dihydrodipicolinate synthase (DHDPS), catalyzing the condensation of (S)-aspartate-beta-semialdehyde [(S)-ASA] and pyruvate to dihydrodipicolinate (DHDP). However, it was shown in E.coli that the product of the enzymatic reaction is not dihydrodipicolinate but in fact (4S)-4-hydroxy-2,3,4,5-tetrahydro-(2S)-dipicolinic acid (HTPA), and that the consecutive dehydration reaction leading to DHDP is not spontaneous but catalyzed by DapB.</text>
</comment>
<evidence type="ECO:0000256" key="4">
    <source>
        <dbReference type="ARBA" id="ARBA00012086"/>
    </source>
</evidence>
<dbReference type="OrthoDB" id="9782828at2"/>
<proteinExistence type="inferred from homology"/>
<dbReference type="InterPro" id="IPR013785">
    <property type="entry name" value="Aldolase_TIM"/>
</dbReference>
<dbReference type="STRING" id="1043493.SAMN05421637_1949"/>
<dbReference type="InterPro" id="IPR020624">
    <property type="entry name" value="Schiff_base-form_aldolases_CS"/>
</dbReference>
<dbReference type="PANTHER" id="PTHR12128:SF66">
    <property type="entry name" value="4-HYDROXY-2-OXOGLUTARATE ALDOLASE, MITOCHONDRIAL"/>
    <property type="match status" value="1"/>
</dbReference>
<dbReference type="CDD" id="cd00950">
    <property type="entry name" value="DHDPS"/>
    <property type="match status" value="1"/>
</dbReference>
<keyword evidence="8 12" id="KW-0457">Lysine biosynthesis</keyword>
<evidence type="ECO:0000256" key="11">
    <source>
        <dbReference type="ARBA" id="ARBA00047836"/>
    </source>
</evidence>
<evidence type="ECO:0000256" key="13">
    <source>
        <dbReference type="PIRNR" id="PIRNR001365"/>
    </source>
</evidence>
<evidence type="ECO:0000256" key="10">
    <source>
        <dbReference type="ARBA" id="ARBA00023270"/>
    </source>
</evidence>
<protein>
    <recommendedName>
        <fullName evidence="4 12">4-hydroxy-tetrahydrodipicolinate synthase</fullName>
        <shortName evidence="12">HTPA synthase</shortName>
        <ecNumber evidence="4 12">4.3.3.7</ecNumber>
    </recommendedName>
</protein>
<dbReference type="PROSITE" id="PS00666">
    <property type="entry name" value="DHDPS_2"/>
    <property type="match status" value="1"/>
</dbReference>
<keyword evidence="5 12" id="KW-0963">Cytoplasm</keyword>
<comment type="function">
    <text evidence="1 12">Catalyzes the condensation of (S)-aspartate-beta-semialdehyde [(S)-ASA] and pyruvate to 4-hydroxy-tetrahydrodipicolinate (HTPA).</text>
</comment>
<reference evidence="17" key="1">
    <citation type="submission" date="2016-10" db="EMBL/GenBank/DDBJ databases">
        <authorList>
            <person name="Varghese N."/>
        </authorList>
    </citation>
    <scope>NUCLEOTIDE SEQUENCE [LARGE SCALE GENOMIC DNA]</scope>
    <source>
        <strain evidence="17">DSM 24868</strain>
    </source>
</reference>
<dbReference type="RefSeq" id="WP_042214314.1">
    <property type="nucleotide sequence ID" value="NZ_BBLU01000006.1"/>
</dbReference>
<evidence type="ECO:0000313" key="16">
    <source>
        <dbReference type="EMBL" id="SEJ48016.1"/>
    </source>
</evidence>
<dbReference type="EMBL" id="FNZI01000004">
    <property type="protein sequence ID" value="SEJ48016.1"/>
    <property type="molecule type" value="Genomic_DNA"/>
</dbReference>
<gene>
    <name evidence="12" type="primary">dapA</name>
    <name evidence="16" type="ORF">SAMN05421637_1949</name>
</gene>
<dbReference type="SUPFAM" id="SSF51569">
    <property type="entry name" value="Aldolase"/>
    <property type="match status" value="1"/>
</dbReference>
<evidence type="ECO:0000256" key="1">
    <source>
        <dbReference type="ARBA" id="ARBA00003294"/>
    </source>
</evidence>
<dbReference type="Proteomes" id="UP000183315">
    <property type="component" value="Unassembled WGS sequence"/>
</dbReference>
<dbReference type="GO" id="GO:0009089">
    <property type="term" value="P:lysine biosynthetic process via diaminopimelate"/>
    <property type="evidence" value="ECO:0007669"/>
    <property type="project" value="UniProtKB-UniRule"/>
</dbReference>
<evidence type="ECO:0000256" key="14">
    <source>
        <dbReference type="PIRSR" id="PIRSR001365-1"/>
    </source>
</evidence>
<feature type="binding site" evidence="12 15">
    <location>
        <position position="207"/>
    </location>
    <ligand>
        <name>pyruvate</name>
        <dbReference type="ChEBI" id="CHEBI:15361"/>
    </ligand>
</feature>
<dbReference type="InterPro" id="IPR002220">
    <property type="entry name" value="DapA-like"/>
</dbReference>
<keyword evidence="6 12" id="KW-0028">Amino-acid biosynthesis</keyword>
<feature type="active site" description="Schiff-base intermediate with substrate" evidence="12 14">
    <location>
        <position position="167"/>
    </location>
</feature>
<comment type="pathway">
    <text evidence="2 12">Amino-acid biosynthesis; L-lysine biosynthesis via DAP pathway; (S)-tetrahydrodipicolinate from L-aspartate: step 3/4.</text>
</comment>
<organism evidence="16 17">
    <name type="scientific">Demequina mangrovi</name>
    <dbReference type="NCBI Taxonomy" id="1043493"/>
    <lineage>
        <taxon>Bacteria</taxon>
        <taxon>Bacillati</taxon>
        <taxon>Actinomycetota</taxon>
        <taxon>Actinomycetes</taxon>
        <taxon>Micrococcales</taxon>
        <taxon>Demequinaceae</taxon>
        <taxon>Demequina</taxon>
    </lineage>
</organism>
<evidence type="ECO:0000256" key="7">
    <source>
        <dbReference type="ARBA" id="ARBA00022915"/>
    </source>
</evidence>
<dbReference type="NCBIfam" id="TIGR00674">
    <property type="entry name" value="dapA"/>
    <property type="match status" value="1"/>
</dbReference>
<evidence type="ECO:0000256" key="15">
    <source>
        <dbReference type="PIRSR" id="PIRSR001365-2"/>
    </source>
</evidence>
<dbReference type="AlphaFoldDB" id="A0A1H6Z5N8"/>
<keyword evidence="17" id="KW-1185">Reference proteome</keyword>
<keyword evidence="10 12" id="KW-0704">Schiff base</keyword>
<feature type="site" description="Part of a proton relay during catalysis" evidence="12">
    <location>
        <position position="50"/>
    </location>
</feature>
<comment type="subunit">
    <text evidence="12">Homotetramer; dimer of dimers.</text>
</comment>
<keyword evidence="7 12" id="KW-0220">Diaminopimelate biosynthesis</keyword>
<evidence type="ECO:0000256" key="5">
    <source>
        <dbReference type="ARBA" id="ARBA00022490"/>
    </source>
</evidence>
<comment type="subcellular location">
    <subcellularLocation>
        <location evidence="12">Cytoplasm</location>
    </subcellularLocation>
</comment>
<dbReference type="InterPro" id="IPR005263">
    <property type="entry name" value="DapA"/>
</dbReference>
<dbReference type="InterPro" id="IPR020625">
    <property type="entry name" value="Schiff_base-form_aldolases_AS"/>
</dbReference>
<evidence type="ECO:0000256" key="2">
    <source>
        <dbReference type="ARBA" id="ARBA00005120"/>
    </source>
</evidence>
<evidence type="ECO:0000256" key="8">
    <source>
        <dbReference type="ARBA" id="ARBA00023154"/>
    </source>
</evidence>
<evidence type="ECO:0000256" key="3">
    <source>
        <dbReference type="ARBA" id="ARBA00007592"/>
    </source>
</evidence>
<dbReference type="PANTHER" id="PTHR12128">
    <property type="entry name" value="DIHYDRODIPICOLINATE SYNTHASE"/>
    <property type="match status" value="1"/>
</dbReference>
<evidence type="ECO:0000256" key="12">
    <source>
        <dbReference type="HAMAP-Rule" id="MF_00418"/>
    </source>
</evidence>
<evidence type="ECO:0000256" key="6">
    <source>
        <dbReference type="ARBA" id="ARBA00022605"/>
    </source>
</evidence>
<dbReference type="UniPathway" id="UPA00034">
    <property type="reaction ID" value="UER00017"/>
</dbReference>
<feature type="active site" description="Proton donor/acceptor" evidence="12 14">
    <location>
        <position position="139"/>
    </location>
</feature>
<feature type="binding site" evidence="12 15">
    <location>
        <position position="51"/>
    </location>
    <ligand>
        <name>pyruvate</name>
        <dbReference type="ChEBI" id="CHEBI:15361"/>
    </ligand>
</feature>
<dbReference type="GO" id="GO:0005829">
    <property type="term" value="C:cytosol"/>
    <property type="evidence" value="ECO:0007669"/>
    <property type="project" value="TreeGrafter"/>
</dbReference>
<name>A0A1H6Z5N8_9MICO</name>
<evidence type="ECO:0000256" key="9">
    <source>
        <dbReference type="ARBA" id="ARBA00023239"/>
    </source>
</evidence>
<sequence length="297" mass="30533">MTSSARPFGTVLTAMVTPMHEGGALDLKAAQDLARYLVAHGSDGLVLSGTTGEAPTTHAPEKVDLLVAVREAVGPDVTILTGAGSNDTAHAVRMAEQGEEAGADGILALTPYYSKPTQAGVVAHFRAILGATSLPAMLYDIPGRTALAISDESYDALAAHPRVVAVKDATGGVDAAKERIERTGLAWYSGDDPLTLDFLRAGAVGVVSVSSHVVGREIAAMIAAHEAGDTAQAERLHESLLPVHAAVFGGPGAINAKSALHWLGVIPGRAMRLPLLPNPPAEHDALIESLEAAGIHP</sequence>
<dbReference type="Gene3D" id="3.20.20.70">
    <property type="entry name" value="Aldolase class I"/>
    <property type="match status" value="1"/>
</dbReference>
<dbReference type="GO" id="GO:0008840">
    <property type="term" value="F:4-hydroxy-tetrahydrodipicolinate synthase activity"/>
    <property type="evidence" value="ECO:0007669"/>
    <property type="project" value="UniProtKB-UniRule"/>
</dbReference>
<comment type="similarity">
    <text evidence="3 12 13">Belongs to the DapA family.</text>
</comment>
<dbReference type="PROSITE" id="PS00665">
    <property type="entry name" value="DHDPS_1"/>
    <property type="match status" value="1"/>
</dbReference>
<dbReference type="Pfam" id="PF00701">
    <property type="entry name" value="DHDPS"/>
    <property type="match status" value="1"/>
</dbReference>
<dbReference type="PIRSF" id="PIRSF001365">
    <property type="entry name" value="DHDPS"/>
    <property type="match status" value="1"/>
</dbReference>
<dbReference type="GO" id="GO:0019877">
    <property type="term" value="P:diaminopimelate biosynthetic process"/>
    <property type="evidence" value="ECO:0007669"/>
    <property type="project" value="UniProtKB-UniRule"/>
</dbReference>
<dbReference type="PRINTS" id="PR00146">
    <property type="entry name" value="DHPICSNTHASE"/>
</dbReference>
<dbReference type="SMART" id="SM01130">
    <property type="entry name" value="DHDPS"/>
    <property type="match status" value="1"/>
</dbReference>
<keyword evidence="9 12" id="KW-0456">Lyase</keyword>